<evidence type="ECO:0000256" key="1">
    <source>
        <dbReference type="SAM" id="Phobius"/>
    </source>
</evidence>
<name>M1ZK17_9FIRM</name>
<keyword evidence="1" id="KW-0812">Transmembrane</keyword>
<dbReference type="EMBL" id="LT669839">
    <property type="protein sequence ID" value="SHD76621.1"/>
    <property type="molecule type" value="Genomic_DNA"/>
</dbReference>
<sequence length="261" mass="29498">MTQKDFVFEKNKIVTRLMLFSLVLGLVVDLINKVPIKTILTLAIVGLIALIPCWVLTYKRKLENLVKYIVVLGMASLSFLLIKSHPHTANYILLYYSIAVVSMFQDFKPILIMGAINFILTNYFYFQYQDIMFPGLDSQKLISLNLYLVLITSVLAFQSRIGKKMTAELEEKNTELAKDKERIDILLSQLGETLATINEFSMNLMDNLETIKNISGEITNTSLEIANSIEAQSHSITDINQSMIESNDEIQLVTKAAAKMA</sequence>
<dbReference type="RefSeq" id="WP_005584561.1">
    <property type="nucleotide sequence ID" value="NZ_LT669839.1"/>
</dbReference>
<proteinExistence type="predicted"/>
<reference evidence="3 4" key="1">
    <citation type="submission" date="2016-11" db="EMBL/GenBank/DDBJ databases">
        <authorList>
            <person name="Manzoor S."/>
        </authorList>
    </citation>
    <scope>NUCLEOTIDE SEQUENCE [LARGE SCALE GENOMIC DNA]</scope>
    <source>
        <strain evidence="3">Clostridium ultunense strain Esp</strain>
    </source>
</reference>
<evidence type="ECO:0000259" key="2">
    <source>
        <dbReference type="PROSITE" id="PS50192"/>
    </source>
</evidence>
<dbReference type="HOGENOM" id="CLU_1064392_0_0_9"/>
<keyword evidence="1" id="KW-1133">Transmembrane helix</keyword>
<dbReference type="PROSITE" id="PS50192">
    <property type="entry name" value="T_SNARE"/>
    <property type="match status" value="1"/>
</dbReference>
<evidence type="ECO:0000313" key="4">
    <source>
        <dbReference type="Proteomes" id="UP000245423"/>
    </source>
</evidence>
<feature type="transmembrane region" description="Helical" evidence="1">
    <location>
        <begin position="111"/>
        <end position="128"/>
    </location>
</feature>
<feature type="transmembrane region" description="Helical" evidence="1">
    <location>
        <begin position="140"/>
        <end position="157"/>
    </location>
</feature>
<feature type="transmembrane region" description="Helical" evidence="1">
    <location>
        <begin position="88"/>
        <end position="104"/>
    </location>
</feature>
<protein>
    <recommendedName>
        <fullName evidence="2">t-SNARE coiled-coil homology domain-containing protein</fullName>
    </recommendedName>
</protein>
<dbReference type="AlphaFoldDB" id="M1ZK17"/>
<feature type="transmembrane region" description="Helical" evidence="1">
    <location>
        <begin position="13"/>
        <end position="32"/>
    </location>
</feature>
<dbReference type="InterPro" id="IPR000727">
    <property type="entry name" value="T_SNARE_dom"/>
</dbReference>
<dbReference type="OrthoDB" id="9814363at2"/>
<feature type="transmembrane region" description="Helical" evidence="1">
    <location>
        <begin position="65"/>
        <end position="82"/>
    </location>
</feature>
<keyword evidence="1" id="KW-0472">Membrane</keyword>
<keyword evidence="4" id="KW-1185">Reference proteome</keyword>
<feature type="transmembrane region" description="Helical" evidence="1">
    <location>
        <begin position="38"/>
        <end position="58"/>
    </location>
</feature>
<evidence type="ECO:0000313" key="3">
    <source>
        <dbReference type="EMBL" id="SHD76621.1"/>
    </source>
</evidence>
<gene>
    <name evidence="3" type="ORF">CUESP1_1248</name>
</gene>
<organism evidence="3 4">
    <name type="scientific">[Clostridium] ultunense Esp</name>
    <dbReference type="NCBI Taxonomy" id="1288971"/>
    <lineage>
        <taxon>Bacteria</taxon>
        <taxon>Bacillati</taxon>
        <taxon>Bacillota</taxon>
        <taxon>Tissierellia</taxon>
        <taxon>Tissierellales</taxon>
        <taxon>Tepidimicrobiaceae</taxon>
        <taxon>Schnuerera</taxon>
    </lineage>
</organism>
<accession>M1ZK17</accession>
<feature type="domain" description="T-SNARE coiled-coil homology" evidence="2">
    <location>
        <begin position="206"/>
        <end position="260"/>
    </location>
</feature>
<dbReference type="Proteomes" id="UP000245423">
    <property type="component" value="Chromosome 1"/>
</dbReference>